<accession>A0A9D1HKY7</accession>
<proteinExistence type="inferred from homology"/>
<keyword evidence="2" id="KW-0805">Transcription regulation</keyword>
<evidence type="ECO:0000256" key="2">
    <source>
        <dbReference type="ARBA" id="ARBA00023015"/>
    </source>
</evidence>
<dbReference type="Proteomes" id="UP000824124">
    <property type="component" value="Unassembled WGS sequence"/>
</dbReference>
<evidence type="ECO:0000256" key="3">
    <source>
        <dbReference type="ARBA" id="ARBA00023082"/>
    </source>
</evidence>
<evidence type="ECO:0000259" key="7">
    <source>
        <dbReference type="Pfam" id="PF08281"/>
    </source>
</evidence>
<dbReference type="SUPFAM" id="SSF88659">
    <property type="entry name" value="Sigma3 and sigma4 domains of RNA polymerase sigma factors"/>
    <property type="match status" value="1"/>
</dbReference>
<dbReference type="InterPro" id="IPR013324">
    <property type="entry name" value="RNA_pol_sigma_r3/r4-like"/>
</dbReference>
<reference evidence="8" key="1">
    <citation type="submission" date="2020-10" db="EMBL/GenBank/DDBJ databases">
        <authorList>
            <person name="Gilroy R."/>
        </authorList>
    </citation>
    <scope>NUCLEOTIDE SEQUENCE</scope>
    <source>
        <strain evidence="8">2830</strain>
    </source>
</reference>
<keyword evidence="3" id="KW-0731">Sigma factor</keyword>
<reference evidence="8" key="2">
    <citation type="journal article" date="2021" name="PeerJ">
        <title>Extensive microbial diversity within the chicken gut microbiome revealed by metagenomics and culture.</title>
        <authorList>
            <person name="Gilroy R."/>
            <person name="Ravi A."/>
            <person name="Getino M."/>
            <person name="Pursley I."/>
            <person name="Horton D.L."/>
            <person name="Alikhan N.F."/>
            <person name="Baker D."/>
            <person name="Gharbi K."/>
            <person name="Hall N."/>
            <person name="Watson M."/>
            <person name="Adriaenssens E.M."/>
            <person name="Foster-Nyarko E."/>
            <person name="Jarju S."/>
            <person name="Secka A."/>
            <person name="Antonio M."/>
            <person name="Oren A."/>
            <person name="Chaudhuri R.R."/>
            <person name="La Ragione R."/>
            <person name="Hildebrand F."/>
            <person name="Pallen M.J."/>
        </authorList>
    </citation>
    <scope>NUCLEOTIDE SEQUENCE</scope>
    <source>
        <strain evidence="8">2830</strain>
    </source>
</reference>
<dbReference type="InterPro" id="IPR007627">
    <property type="entry name" value="RNA_pol_sigma70_r2"/>
</dbReference>
<dbReference type="InterPro" id="IPR013249">
    <property type="entry name" value="RNA_pol_sigma70_r4_t2"/>
</dbReference>
<dbReference type="PANTHER" id="PTHR43133:SF8">
    <property type="entry name" value="RNA POLYMERASE SIGMA FACTOR HI_1459-RELATED"/>
    <property type="match status" value="1"/>
</dbReference>
<evidence type="ECO:0000256" key="5">
    <source>
        <dbReference type="ARBA" id="ARBA00023163"/>
    </source>
</evidence>
<evidence type="ECO:0000256" key="1">
    <source>
        <dbReference type="ARBA" id="ARBA00010641"/>
    </source>
</evidence>
<feature type="domain" description="RNA polymerase sigma-70 region 2" evidence="6">
    <location>
        <begin position="23"/>
        <end position="84"/>
    </location>
</feature>
<dbReference type="Gene3D" id="1.10.10.10">
    <property type="entry name" value="Winged helix-like DNA-binding domain superfamily/Winged helix DNA-binding domain"/>
    <property type="match status" value="1"/>
</dbReference>
<feature type="domain" description="RNA polymerase sigma factor 70 region 4 type 2" evidence="7">
    <location>
        <begin position="132"/>
        <end position="173"/>
    </location>
</feature>
<sequence>MEDERIIMLLESRDEAGLDEVLRKYAAQAARLARRLLSDEGAAVECLNDALLVLWQRIPPEKPRYLGAYWLKIVRNLALKQLRHDLAQKRRPAALLPLDELAKALPAVDLDSVLAAKRLLGLIEKFLRQQSALNRALFLRRYWYLEDTEEIAGRFGLTCGAVEARLFRLRQRLAAFLQKEGVEI</sequence>
<dbReference type="SUPFAM" id="SSF88946">
    <property type="entry name" value="Sigma2 domain of RNA polymerase sigma factors"/>
    <property type="match status" value="1"/>
</dbReference>
<dbReference type="InterPro" id="IPR036388">
    <property type="entry name" value="WH-like_DNA-bd_sf"/>
</dbReference>
<keyword evidence="5" id="KW-0804">Transcription</keyword>
<comment type="similarity">
    <text evidence="1">Belongs to the sigma-70 factor family. ECF subfamily.</text>
</comment>
<dbReference type="Pfam" id="PF08281">
    <property type="entry name" value="Sigma70_r4_2"/>
    <property type="match status" value="1"/>
</dbReference>
<keyword evidence="4" id="KW-0238">DNA-binding</keyword>
<evidence type="ECO:0000313" key="9">
    <source>
        <dbReference type="Proteomes" id="UP000824124"/>
    </source>
</evidence>
<dbReference type="GO" id="GO:0006352">
    <property type="term" value="P:DNA-templated transcription initiation"/>
    <property type="evidence" value="ECO:0007669"/>
    <property type="project" value="InterPro"/>
</dbReference>
<dbReference type="EMBL" id="DVMH01000034">
    <property type="protein sequence ID" value="HIU10942.1"/>
    <property type="molecule type" value="Genomic_DNA"/>
</dbReference>
<dbReference type="InterPro" id="IPR039425">
    <property type="entry name" value="RNA_pol_sigma-70-like"/>
</dbReference>
<dbReference type="InterPro" id="IPR014284">
    <property type="entry name" value="RNA_pol_sigma-70_dom"/>
</dbReference>
<name>A0A9D1HKY7_9FIRM</name>
<dbReference type="Gene3D" id="1.10.1740.10">
    <property type="match status" value="1"/>
</dbReference>
<evidence type="ECO:0000259" key="6">
    <source>
        <dbReference type="Pfam" id="PF04542"/>
    </source>
</evidence>
<evidence type="ECO:0000256" key="4">
    <source>
        <dbReference type="ARBA" id="ARBA00023125"/>
    </source>
</evidence>
<dbReference type="PANTHER" id="PTHR43133">
    <property type="entry name" value="RNA POLYMERASE ECF-TYPE SIGMA FACTO"/>
    <property type="match status" value="1"/>
</dbReference>
<dbReference type="Pfam" id="PF04542">
    <property type="entry name" value="Sigma70_r2"/>
    <property type="match status" value="1"/>
</dbReference>
<dbReference type="GO" id="GO:0003677">
    <property type="term" value="F:DNA binding"/>
    <property type="evidence" value="ECO:0007669"/>
    <property type="project" value="UniProtKB-KW"/>
</dbReference>
<gene>
    <name evidence="8" type="ORF">IAB00_06880</name>
</gene>
<dbReference type="AlphaFoldDB" id="A0A9D1HKY7"/>
<dbReference type="NCBIfam" id="TIGR02937">
    <property type="entry name" value="sigma70-ECF"/>
    <property type="match status" value="1"/>
</dbReference>
<dbReference type="GO" id="GO:0016987">
    <property type="term" value="F:sigma factor activity"/>
    <property type="evidence" value="ECO:0007669"/>
    <property type="project" value="UniProtKB-KW"/>
</dbReference>
<dbReference type="InterPro" id="IPR013325">
    <property type="entry name" value="RNA_pol_sigma_r2"/>
</dbReference>
<evidence type="ECO:0000313" key="8">
    <source>
        <dbReference type="EMBL" id="HIU10942.1"/>
    </source>
</evidence>
<comment type="caution">
    <text evidence="8">The sequence shown here is derived from an EMBL/GenBank/DDBJ whole genome shotgun (WGS) entry which is preliminary data.</text>
</comment>
<protein>
    <submittedName>
        <fullName evidence="8">Sigma-70 family RNA polymerase sigma factor</fullName>
    </submittedName>
</protein>
<organism evidence="8 9">
    <name type="scientific">Candidatus Avidehalobacter gallistercoris</name>
    <dbReference type="NCBI Taxonomy" id="2840694"/>
    <lineage>
        <taxon>Bacteria</taxon>
        <taxon>Bacillati</taxon>
        <taxon>Bacillota</taxon>
        <taxon>Clostridia</taxon>
        <taxon>Eubacteriales</taxon>
        <taxon>Peptococcaceae</taxon>
        <taxon>Peptococcaceae incertae sedis</taxon>
        <taxon>Candidatus Avidehalobacter</taxon>
    </lineage>
</organism>